<organism evidence="1 2">
    <name type="scientific">Candidatus Microsaccharimonas sossegonensis</name>
    <dbReference type="NCBI Taxonomy" id="2506948"/>
    <lineage>
        <taxon>Bacteria</taxon>
        <taxon>Candidatus Saccharimonadota</taxon>
        <taxon>Candidatus Saccharimonadia</taxon>
        <taxon>Candidatus Saccharimonadales</taxon>
        <taxon>Candidatus Saccharimonadaceae</taxon>
        <taxon>Candidatus Microsaccharimonas</taxon>
    </lineage>
</organism>
<name>A0A4Q0AHZ9_9BACT</name>
<accession>A0A4Q0AHZ9</accession>
<sequence>MPRIAHNWTHDVTYPAVPPTREVAIEYMKARTLADSMQTVARHPAFLAKETLRIYQEVYPHINEEQLHFFKLEIEEDKQLDLEHQLGIFSKLFEAAKAGPKEFQVIEYDSLALHNTADMLRISQKIARHVMNEASVDKRLLTQENDKIAA</sequence>
<protein>
    <submittedName>
        <fullName evidence="1">Uncharacterized protein</fullName>
    </submittedName>
</protein>
<dbReference type="Proteomes" id="UP000289257">
    <property type="component" value="Unassembled WGS sequence"/>
</dbReference>
<dbReference type="AlphaFoldDB" id="A0A4Q0AHZ9"/>
<reference evidence="1" key="1">
    <citation type="submission" date="2019-01" db="EMBL/GenBank/DDBJ databases">
        <title>Genomic signatures and co-occurrence patterns of the ultra-small Saccharimodia (Patescibacteria phylum) suggest a symbiotic lifestyle.</title>
        <authorList>
            <person name="Lemos L."/>
            <person name="Medeiros J."/>
            <person name="Andreote F."/>
            <person name="Fernandes G."/>
            <person name="Varani A."/>
            <person name="Oliveira G."/>
            <person name="Pylro V."/>
        </authorList>
    </citation>
    <scope>NUCLEOTIDE SEQUENCE [LARGE SCALE GENOMIC DNA]</scope>
    <source>
        <strain evidence="1">AMD02</strain>
    </source>
</reference>
<proteinExistence type="predicted"/>
<evidence type="ECO:0000313" key="2">
    <source>
        <dbReference type="Proteomes" id="UP000289257"/>
    </source>
</evidence>
<gene>
    <name evidence="1" type="ORF">EOT05_03635</name>
</gene>
<dbReference type="EMBL" id="SCKX01000001">
    <property type="protein sequence ID" value="RWZ78812.1"/>
    <property type="molecule type" value="Genomic_DNA"/>
</dbReference>
<comment type="caution">
    <text evidence="1">The sequence shown here is derived from an EMBL/GenBank/DDBJ whole genome shotgun (WGS) entry which is preliminary data.</text>
</comment>
<keyword evidence="2" id="KW-1185">Reference proteome</keyword>
<evidence type="ECO:0000313" key="1">
    <source>
        <dbReference type="EMBL" id="RWZ78812.1"/>
    </source>
</evidence>